<accession>A0A0G4KVS6</accession>
<reference evidence="2" key="1">
    <citation type="submission" date="2015-05" db="EMBL/GenBank/DDBJ databases">
        <authorList>
            <person name="Fogelqvist Johan"/>
        </authorList>
    </citation>
    <scope>NUCLEOTIDE SEQUENCE [LARGE SCALE GENOMIC DNA]</scope>
</reference>
<sequence>MSARWFANHAFSDLTTISICGIWAGFGDHLHSIPIRTLNGVHADYKRQHVTHPAEPAGGLTLHVGRPVQTAVMTLQVALFSW</sequence>
<name>A0A0G4KVS6_VERLO</name>
<protein>
    <submittedName>
        <fullName evidence="1">Uncharacterized protein</fullName>
    </submittedName>
</protein>
<organism evidence="1 2">
    <name type="scientific">Verticillium longisporum</name>
    <name type="common">Verticillium dahliae var. longisporum</name>
    <dbReference type="NCBI Taxonomy" id="100787"/>
    <lineage>
        <taxon>Eukaryota</taxon>
        <taxon>Fungi</taxon>
        <taxon>Dikarya</taxon>
        <taxon>Ascomycota</taxon>
        <taxon>Pezizomycotina</taxon>
        <taxon>Sordariomycetes</taxon>
        <taxon>Hypocreomycetidae</taxon>
        <taxon>Glomerellales</taxon>
        <taxon>Plectosphaerellaceae</taxon>
        <taxon>Verticillium</taxon>
    </lineage>
</organism>
<evidence type="ECO:0000313" key="1">
    <source>
        <dbReference type="EMBL" id="CRK13893.1"/>
    </source>
</evidence>
<dbReference type="AlphaFoldDB" id="A0A0G4KVS6"/>
<gene>
    <name evidence="1" type="ORF">BN1723_010162</name>
</gene>
<evidence type="ECO:0000313" key="2">
    <source>
        <dbReference type="Proteomes" id="UP000045706"/>
    </source>
</evidence>
<proteinExistence type="predicted"/>
<dbReference type="Proteomes" id="UP000045706">
    <property type="component" value="Unassembled WGS sequence"/>
</dbReference>
<dbReference type="EMBL" id="CVQI01004447">
    <property type="protein sequence ID" value="CRK13893.1"/>
    <property type="molecule type" value="Genomic_DNA"/>
</dbReference>